<gene>
    <name evidence="1" type="ORF">M9H77_28510</name>
</gene>
<protein>
    <submittedName>
        <fullName evidence="1">Uncharacterized protein</fullName>
    </submittedName>
</protein>
<comment type="caution">
    <text evidence="1">The sequence shown here is derived from an EMBL/GenBank/DDBJ whole genome shotgun (WGS) entry which is preliminary data.</text>
</comment>
<reference evidence="2" key="1">
    <citation type="journal article" date="2023" name="Nat. Plants">
        <title>Single-cell RNA sequencing provides a high-resolution roadmap for understanding the multicellular compartmentation of specialized metabolism.</title>
        <authorList>
            <person name="Sun S."/>
            <person name="Shen X."/>
            <person name="Li Y."/>
            <person name="Li Y."/>
            <person name="Wang S."/>
            <person name="Li R."/>
            <person name="Zhang H."/>
            <person name="Shen G."/>
            <person name="Guo B."/>
            <person name="Wei J."/>
            <person name="Xu J."/>
            <person name="St-Pierre B."/>
            <person name="Chen S."/>
            <person name="Sun C."/>
        </authorList>
    </citation>
    <scope>NUCLEOTIDE SEQUENCE [LARGE SCALE GENOMIC DNA]</scope>
</reference>
<evidence type="ECO:0000313" key="1">
    <source>
        <dbReference type="EMBL" id="KAI5659717.1"/>
    </source>
</evidence>
<proteinExistence type="predicted"/>
<dbReference type="Proteomes" id="UP001060085">
    <property type="component" value="Linkage Group LG06"/>
</dbReference>
<name>A0ACC0AI77_CATRO</name>
<sequence>MIGADYGVTDCGNPSSDAGLGRDSGISRVGGRARSEEAVKVSSLRIHGSEDDEDEPKDDGRDDDGYDGDGNGDDDEHVPVAHASSSDHRIALGKGKGLTSSFMSMISKIAESQQKRPEKSHPPTNPTQRKKAKNDGWEQTGPTDGGPQDPVIVLSYSGYIAGSIWRGQVI</sequence>
<accession>A0ACC0AI77</accession>
<keyword evidence="2" id="KW-1185">Reference proteome</keyword>
<organism evidence="1 2">
    <name type="scientific">Catharanthus roseus</name>
    <name type="common">Madagascar periwinkle</name>
    <name type="synonym">Vinca rosea</name>
    <dbReference type="NCBI Taxonomy" id="4058"/>
    <lineage>
        <taxon>Eukaryota</taxon>
        <taxon>Viridiplantae</taxon>
        <taxon>Streptophyta</taxon>
        <taxon>Embryophyta</taxon>
        <taxon>Tracheophyta</taxon>
        <taxon>Spermatophyta</taxon>
        <taxon>Magnoliopsida</taxon>
        <taxon>eudicotyledons</taxon>
        <taxon>Gunneridae</taxon>
        <taxon>Pentapetalae</taxon>
        <taxon>asterids</taxon>
        <taxon>lamiids</taxon>
        <taxon>Gentianales</taxon>
        <taxon>Apocynaceae</taxon>
        <taxon>Rauvolfioideae</taxon>
        <taxon>Vinceae</taxon>
        <taxon>Catharanthinae</taxon>
        <taxon>Catharanthus</taxon>
    </lineage>
</organism>
<evidence type="ECO:0000313" key="2">
    <source>
        <dbReference type="Proteomes" id="UP001060085"/>
    </source>
</evidence>
<dbReference type="EMBL" id="CM044706">
    <property type="protein sequence ID" value="KAI5659717.1"/>
    <property type="molecule type" value="Genomic_DNA"/>
</dbReference>